<dbReference type="KEGG" id="xla:108709060"/>
<evidence type="ECO:0000313" key="13">
    <source>
        <dbReference type="Proteomes" id="UP000186698"/>
    </source>
</evidence>
<dbReference type="InterPro" id="IPR004073">
    <property type="entry name" value="GPCR_3_vmron_rcpt_2"/>
</dbReference>
<dbReference type="InterPro" id="IPR028082">
    <property type="entry name" value="Peripla_BP_I"/>
</dbReference>
<dbReference type="InterPro" id="IPR000068">
    <property type="entry name" value="GPCR_3_Ca_sens_rcpt-rel"/>
</dbReference>
<evidence type="ECO:0000256" key="9">
    <source>
        <dbReference type="ARBA" id="ARBA00023180"/>
    </source>
</evidence>
<dbReference type="Gene3D" id="2.10.50.30">
    <property type="entry name" value="GPCR, family 3, nine cysteines domain"/>
    <property type="match status" value="1"/>
</dbReference>
<dbReference type="Gene3D" id="3.40.50.2300">
    <property type="match status" value="2"/>
</dbReference>
<feature type="transmembrane region" description="Helical" evidence="11">
    <location>
        <begin position="801"/>
        <end position="824"/>
    </location>
</feature>
<dbReference type="GO" id="GO:0004930">
    <property type="term" value="F:G protein-coupled receptor activity"/>
    <property type="evidence" value="ECO:0000318"/>
    <property type="project" value="GO_Central"/>
</dbReference>
<dbReference type="OrthoDB" id="5984008at2759"/>
<dbReference type="Pfam" id="PF07562">
    <property type="entry name" value="NCD3G"/>
    <property type="match status" value="1"/>
</dbReference>
<dbReference type="InterPro" id="IPR038550">
    <property type="entry name" value="GPCR_3_9-Cys_sf"/>
</dbReference>
<keyword evidence="4" id="KW-0732">Signal</keyword>
<feature type="transmembrane region" description="Helical" evidence="11">
    <location>
        <begin position="862"/>
        <end position="884"/>
    </location>
</feature>
<evidence type="ECO:0000256" key="4">
    <source>
        <dbReference type="ARBA" id="ARBA00022729"/>
    </source>
</evidence>
<dbReference type="Proteomes" id="UP000186698">
    <property type="component" value="Chromosome 2S"/>
</dbReference>
<feature type="transmembrane region" description="Helical" evidence="11">
    <location>
        <begin position="679"/>
        <end position="700"/>
    </location>
</feature>
<feature type="domain" description="G-protein coupled receptors family 3 profile" evidence="12">
    <location>
        <begin position="642"/>
        <end position="906"/>
    </location>
</feature>
<name>A0A8J1MHZ7_XENLA</name>
<evidence type="ECO:0000256" key="6">
    <source>
        <dbReference type="ARBA" id="ARBA00023040"/>
    </source>
</evidence>
<reference evidence="14" key="2">
    <citation type="submission" date="2025-08" db="UniProtKB">
        <authorList>
            <consortium name="RefSeq"/>
        </authorList>
    </citation>
    <scope>IDENTIFICATION</scope>
    <source>
        <strain evidence="14">J_2021</strain>
        <tissue evidence="14">Erythrocytes</tissue>
    </source>
</reference>
<dbReference type="Gene3D" id="3.60.10.10">
    <property type="entry name" value="Endonuclease/exonuclease/phosphatase"/>
    <property type="match status" value="1"/>
</dbReference>
<accession>A0A8J1MHZ7</accession>
<keyword evidence="2" id="KW-1003">Cell membrane</keyword>
<gene>
    <name evidence="14" type="primary">LOC108709060</name>
</gene>
<keyword evidence="9" id="KW-0325">Glycoprotein</keyword>
<evidence type="ECO:0000256" key="3">
    <source>
        <dbReference type="ARBA" id="ARBA00022692"/>
    </source>
</evidence>
<keyword evidence="7 11" id="KW-0472">Membrane</keyword>
<dbReference type="GeneID" id="108709060"/>
<comment type="subcellular location">
    <subcellularLocation>
        <location evidence="1">Cell membrane</location>
        <topology evidence="1">Multi-pass membrane protein</topology>
    </subcellularLocation>
</comment>
<dbReference type="SUPFAM" id="SSF53822">
    <property type="entry name" value="Periplasmic binding protein-like I"/>
    <property type="match status" value="1"/>
</dbReference>
<evidence type="ECO:0000313" key="14">
    <source>
        <dbReference type="RefSeq" id="XP_041440705.1"/>
    </source>
</evidence>
<dbReference type="CDD" id="cd15283">
    <property type="entry name" value="7tmC_V2R_pheromone"/>
    <property type="match status" value="1"/>
</dbReference>
<evidence type="ECO:0000256" key="7">
    <source>
        <dbReference type="ARBA" id="ARBA00023136"/>
    </source>
</evidence>
<keyword evidence="3 11" id="KW-0812">Transmembrane</keyword>
<dbReference type="Pfam" id="PF01094">
    <property type="entry name" value="ANF_receptor"/>
    <property type="match status" value="1"/>
</dbReference>
<dbReference type="InterPro" id="IPR000337">
    <property type="entry name" value="GPCR_3"/>
</dbReference>
<dbReference type="PANTHER" id="PTHR24061">
    <property type="entry name" value="CALCIUM-SENSING RECEPTOR-RELATED"/>
    <property type="match status" value="1"/>
</dbReference>
<evidence type="ECO:0000256" key="5">
    <source>
        <dbReference type="ARBA" id="ARBA00022989"/>
    </source>
</evidence>
<dbReference type="InterPro" id="IPR011500">
    <property type="entry name" value="GPCR_3_9-Cys_dom"/>
</dbReference>
<dbReference type="Pfam" id="PF00003">
    <property type="entry name" value="7tm_3"/>
    <property type="match status" value="1"/>
</dbReference>
<dbReference type="PROSITE" id="PS50259">
    <property type="entry name" value="G_PROTEIN_RECEP_F3_4"/>
    <property type="match status" value="1"/>
</dbReference>
<evidence type="ECO:0000256" key="1">
    <source>
        <dbReference type="ARBA" id="ARBA00004651"/>
    </source>
</evidence>
<dbReference type="InterPro" id="IPR001828">
    <property type="entry name" value="ANF_lig-bd_rcpt"/>
</dbReference>
<evidence type="ECO:0000256" key="11">
    <source>
        <dbReference type="SAM" id="Phobius"/>
    </source>
</evidence>
<reference evidence="13" key="1">
    <citation type="submission" date="2024-06" db="UniProtKB">
        <authorList>
            <consortium name="RefSeq"/>
        </authorList>
    </citation>
    <scope>NUCLEOTIDE SEQUENCE [LARGE SCALE GENOMIC DNA]</scope>
    <source>
        <strain evidence="13">J_2021</strain>
    </source>
</reference>
<keyword evidence="5 11" id="KW-1133">Transmembrane helix</keyword>
<keyword evidence="13" id="KW-1185">Reference proteome</keyword>
<proteinExistence type="predicted"/>
<organism evidence="13 14">
    <name type="scientific">Xenopus laevis</name>
    <name type="common">African clawed frog</name>
    <dbReference type="NCBI Taxonomy" id="8355"/>
    <lineage>
        <taxon>Eukaryota</taxon>
        <taxon>Metazoa</taxon>
        <taxon>Chordata</taxon>
        <taxon>Craniata</taxon>
        <taxon>Vertebrata</taxon>
        <taxon>Euteleostomi</taxon>
        <taxon>Amphibia</taxon>
        <taxon>Batrachia</taxon>
        <taxon>Anura</taxon>
        <taxon>Pipoidea</taxon>
        <taxon>Pipidae</taxon>
        <taxon>Xenopodinae</taxon>
        <taxon>Xenopus</taxon>
        <taxon>Xenopus</taxon>
    </lineage>
</organism>
<dbReference type="AlphaFoldDB" id="A0A8J1MHZ7"/>
<dbReference type="InterPro" id="IPR017978">
    <property type="entry name" value="GPCR_3_C"/>
</dbReference>
<feature type="transmembrane region" description="Helical" evidence="11">
    <location>
        <begin position="755"/>
        <end position="774"/>
    </location>
</feature>
<feature type="transmembrane region" description="Helical" evidence="11">
    <location>
        <begin position="836"/>
        <end position="856"/>
    </location>
</feature>
<dbReference type="PRINTS" id="PR01535">
    <property type="entry name" value="VOMERONASL2R"/>
</dbReference>
<evidence type="ECO:0000256" key="10">
    <source>
        <dbReference type="ARBA" id="ARBA00023224"/>
    </source>
</evidence>
<keyword evidence="6" id="KW-0297">G-protein coupled receptor</keyword>
<feature type="transmembrane region" description="Helical" evidence="11">
    <location>
        <begin position="712"/>
        <end position="735"/>
    </location>
</feature>
<dbReference type="GO" id="GO:0005886">
    <property type="term" value="C:plasma membrane"/>
    <property type="evidence" value="ECO:0000318"/>
    <property type="project" value="GO_Central"/>
</dbReference>
<feature type="transmembrane region" description="Helical" evidence="11">
    <location>
        <begin position="646"/>
        <end position="667"/>
    </location>
</feature>
<keyword evidence="8 14" id="KW-0675">Receptor</keyword>
<sequence>MATVKCLSWNVRGLGDMIKRRLVFDFIRKVKPHLILLQETHLLGGLLAKDDNISIAIPAVTLATEKTVSTPLEINTRFAEYYAELYKTKLTVSRGEVSDYLEDTNLPKLDECTSNLLASAITQEEVEKAITAAPAGKTPGLDGIPMEWYKKYVKQIAPLLAQMFNGVLEGKHFLASMRETLIVLIPKLGKNPLDCSSYRPISLINADAKILAKISYGATDPIFTDRSRFPYFYRVVPNEGYIYRALIQLLKHFGWTWVGIIIEYNESDYIKRELINLITRNGMCVEFVHELDWNKWRVTAMWEFIVLKSTARVIIISISIDKLSEAFSFLKENSNFRRIWILSVTSLYTDILYHDITEILNGSFTFLVSAGEIDGFRDFYLRANPDQYPEDPYIYEIWEYLFHCITPQSKAKNMSNAPSSNDTLLDACGNESLASVPHIKESDLRVSYSVYKAVYLLAHALHLLLSEKTSHGAPTKKDQLESKLNPWKLNHLLRNIHFTSSSSQEEIYINEEGETQGQYDLTNLVMLPDQRGTQLNMIKVGSFNTLTPDQLIVNDSAILWHPDFTEIPQSVCSDSCSPGYWKSSREVPFSCCYDCVPCAEGHISNTTDMETCIQCPEDQWPNDNRTVCIQKITEFLSYEDPLGQSLAAVSVFFSLIVTSVALIFIKHDKTPVVKANNQTMSYTLLLSLTLSFLCCFLFIGRPQKVTCLLRQVTFGINFTLSVSCVLAKTVTVVIAFNATKPGSKIKKWVGTRVSIWLVLLCSLVQVGICLVWLISSPPFPDYDTHTYTGKMILQCNEGSVTAFYTVIGYMGFLSALSFIVAFLVRKLPDSFNEAQLITFSMLVFCSVWVSFIPAYLSTKGKYMVAVEIFAILTSSAGLLGCIFIPKCHIILFHPEQNTRSYITGKPLQ</sequence>
<dbReference type="PRINTS" id="PR00248">
    <property type="entry name" value="GPCRMGR"/>
</dbReference>
<dbReference type="InterPro" id="IPR036691">
    <property type="entry name" value="Endo/exonu/phosph_ase_sf"/>
</dbReference>
<evidence type="ECO:0000259" key="12">
    <source>
        <dbReference type="PROSITE" id="PS50259"/>
    </source>
</evidence>
<dbReference type="SUPFAM" id="SSF56219">
    <property type="entry name" value="DNase I-like"/>
    <property type="match status" value="1"/>
</dbReference>
<keyword evidence="10" id="KW-0807">Transducer</keyword>
<dbReference type="FunFam" id="2.10.50.30:FF:000003">
    <property type="entry name" value="Vomeronasal 2, receptor 120"/>
    <property type="match status" value="1"/>
</dbReference>
<evidence type="ECO:0000256" key="2">
    <source>
        <dbReference type="ARBA" id="ARBA00022475"/>
    </source>
</evidence>
<evidence type="ECO:0000256" key="8">
    <source>
        <dbReference type="ARBA" id="ARBA00023170"/>
    </source>
</evidence>
<dbReference type="PANTHER" id="PTHR24061:SF599">
    <property type="entry name" value="G-PROTEIN COUPLED RECEPTORS FAMILY 3 PROFILE DOMAIN-CONTAINING PROTEIN"/>
    <property type="match status" value="1"/>
</dbReference>
<dbReference type="RefSeq" id="XP_041440705.1">
    <property type="nucleotide sequence ID" value="XM_041584771.1"/>
</dbReference>
<protein>
    <submittedName>
        <fullName evidence="14">Vomeronasal type-2 receptor 26</fullName>
    </submittedName>
</protein>